<evidence type="ECO:0000313" key="3">
    <source>
        <dbReference type="Proteomes" id="UP000620124"/>
    </source>
</evidence>
<organism evidence="2 3">
    <name type="scientific">Mycena venus</name>
    <dbReference type="NCBI Taxonomy" id="2733690"/>
    <lineage>
        <taxon>Eukaryota</taxon>
        <taxon>Fungi</taxon>
        <taxon>Dikarya</taxon>
        <taxon>Basidiomycota</taxon>
        <taxon>Agaricomycotina</taxon>
        <taxon>Agaricomycetes</taxon>
        <taxon>Agaricomycetidae</taxon>
        <taxon>Agaricales</taxon>
        <taxon>Marasmiineae</taxon>
        <taxon>Mycenaceae</taxon>
        <taxon>Mycena</taxon>
    </lineage>
</organism>
<keyword evidence="3" id="KW-1185">Reference proteome</keyword>
<accession>A0A8H7CN08</accession>
<name>A0A8H7CN08_9AGAR</name>
<feature type="region of interest" description="Disordered" evidence="1">
    <location>
        <begin position="1"/>
        <end position="20"/>
    </location>
</feature>
<reference evidence="2" key="1">
    <citation type="submission" date="2020-05" db="EMBL/GenBank/DDBJ databases">
        <title>Mycena genomes resolve the evolution of fungal bioluminescence.</title>
        <authorList>
            <person name="Tsai I.J."/>
        </authorList>
    </citation>
    <scope>NUCLEOTIDE SEQUENCE</scope>
    <source>
        <strain evidence="2">CCC161011</strain>
    </source>
</reference>
<feature type="compositionally biased region" description="Basic and acidic residues" evidence="1">
    <location>
        <begin position="1"/>
        <end position="14"/>
    </location>
</feature>
<protein>
    <submittedName>
        <fullName evidence="2">Uncharacterized protein</fullName>
    </submittedName>
</protein>
<dbReference type="AlphaFoldDB" id="A0A8H7CN08"/>
<dbReference type="EMBL" id="JACAZI010000017">
    <property type="protein sequence ID" value="KAF7341996.1"/>
    <property type="molecule type" value="Genomic_DNA"/>
</dbReference>
<evidence type="ECO:0000256" key="1">
    <source>
        <dbReference type="SAM" id="MobiDB-lite"/>
    </source>
</evidence>
<dbReference type="OrthoDB" id="2536866at2759"/>
<proteinExistence type="predicted"/>
<evidence type="ECO:0000313" key="2">
    <source>
        <dbReference type="EMBL" id="KAF7341996.1"/>
    </source>
</evidence>
<gene>
    <name evidence="2" type="ORF">MVEN_01786700</name>
</gene>
<comment type="caution">
    <text evidence="2">The sequence shown here is derived from an EMBL/GenBank/DDBJ whole genome shotgun (WGS) entry which is preliminary data.</text>
</comment>
<sequence length="252" mass="27505">MWRFPENPDERRWTPDPPGDALLVDTTHTHETRAELEAQHLPLIQSMMRGVRASSACGAFLYPTLFTRRMSCILSPIPRPPSSPLKAATTLFRASAPPTTRRPAHAPHFLLYLGRVLTSVLRSTAPYAALTQRFAASSRSSSSSSSSGSSFWRTLGGEGKARAPPPLTPLPLQNATIHPLPFFALSVSFSSRRIGPVFTSGGGSVMGTMRGGAGSKRMIIEVPRMRDEALEVAAWRLVWELKDWLVDGVDGL</sequence>
<dbReference type="Proteomes" id="UP000620124">
    <property type="component" value="Unassembled WGS sequence"/>
</dbReference>